<dbReference type="GO" id="GO:0016831">
    <property type="term" value="F:carboxy-lyase activity"/>
    <property type="evidence" value="ECO:0007669"/>
    <property type="project" value="UniProtKB-KW"/>
</dbReference>
<comment type="similarity">
    <text evidence="2">Belongs to the Orn/Lys/Arg decarboxylase class-I family.</text>
</comment>
<evidence type="ECO:0000256" key="4">
    <source>
        <dbReference type="ARBA" id="ARBA00022898"/>
    </source>
</evidence>
<keyword evidence="4" id="KW-0663">Pyridoxal phosphate</keyword>
<evidence type="ECO:0000313" key="7">
    <source>
        <dbReference type="EMBL" id="KAJ8901704.1"/>
    </source>
</evidence>
<evidence type="ECO:0000256" key="3">
    <source>
        <dbReference type="ARBA" id="ARBA00022793"/>
    </source>
</evidence>
<dbReference type="SUPFAM" id="SSF55904">
    <property type="entry name" value="Ornithine decarboxylase C-terminal domain"/>
    <property type="match status" value="1"/>
</dbReference>
<gene>
    <name evidence="7" type="ORF">NDN08_003910</name>
</gene>
<dbReference type="Gene3D" id="3.40.640.10">
    <property type="entry name" value="Type I PLP-dependent aspartate aminotransferase-like (Major domain)"/>
    <property type="match status" value="1"/>
</dbReference>
<evidence type="ECO:0000313" key="8">
    <source>
        <dbReference type="Proteomes" id="UP001157974"/>
    </source>
</evidence>
<feature type="domain" description="Orn/Lys/Arg decarboxylases family 1 pyridoxal-P attachment site" evidence="6">
    <location>
        <begin position="241"/>
        <end position="255"/>
    </location>
</feature>
<sequence>MGFLVNASSFAKSQGRSRVVQDCTPLVDAVSETFKRVRAPFFCPGHKRGVGASPEAMDLIGRTAFQADLCELPELDSLSSPNGVIMQAETAAAKAFGAKRTFFLINGSTAGVISSIVAAVRLGRKKIVLPRNAHQSAVHALVVSGADGVFLLPEYSEAEDVLHGVTPDAVKKALEENSDEIAAVFIVSPTYHGVTSDIAAIADIAHQHGALLIVDEAHGAHSSFHEKLPTPALELNADVVVQSTHKTLGSLTQSAMMHLGKQCSLHDADIHSALSLVQSTSPSYLLLSSLDAARAYAAKEGPTIYDNVVRLAQDARRRINDIEGLSILEKPESMSEIDPTRLTVCLGELTGSGFDVDEFLCEKHGVYAELPSFRHITFILSIGTSEEDVERLVSGFESVASHFRRPEGDQGLNVSALVPQTPAFGEPVISARDAFFKMNEQVSLDDAVGRICASPVCPYPPGIPVLLPGEKVSAECVDYLKLVLEVGGSVTGAQGDIISCLILEGNE</sequence>
<organism evidence="7 8">
    <name type="scientific">Rhodosorus marinus</name>
    <dbReference type="NCBI Taxonomy" id="101924"/>
    <lineage>
        <taxon>Eukaryota</taxon>
        <taxon>Rhodophyta</taxon>
        <taxon>Stylonematophyceae</taxon>
        <taxon>Stylonematales</taxon>
        <taxon>Stylonemataceae</taxon>
        <taxon>Rhodosorus</taxon>
    </lineage>
</organism>
<dbReference type="Gene3D" id="3.90.100.10">
    <property type="entry name" value="Orn/Lys/Arg decarboxylase, C-terminal domain"/>
    <property type="match status" value="1"/>
</dbReference>
<comment type="caution">
    <text evidence="7">The sequence shown here is derived from an EMBL/GenBank/DDBJ whole genome shotgun (WGS) entry which is preliminary data.</text>
</comment>
<keyword evidence="5" id="KW-0456">Lyase</keyword>
<proteinExistence type="inferred from homology"/>
<dbReference type="Pfam" id="PF03711">
    <property type="entry name" value="OKR_DC_1_C"/>
    <property type="match status" value="1"/>
</dbReference>
<dbReference type="InterPro" id="IPR052357">
    <property type="entry name" value="Orn_Lys_Arg_decarboxylase-I"/>
</dbReference>
<dbReference type="InterPro" id="IPR015424">
    <property type="entry name" value="PyrdxlP-dep_Trfase"/>
</dbReference>
<dbReference type="EMBL" id="JAMWBK010000010">
    <property type="protein sequence ID" value="KAJ8901704.1"/>
    <property type="molecule type" value="Genomic_DNA"/>
</dbReference>
<evidence type="ECO:0000259" key="6">
    <source>
        <dbReference type="PROSITE" id="PS00703"/>
    </source>
</evidence>
<name>A0AAV8UI74_9RHOD</name>
<keyword evidence="8" id="KW-1185">Reference proteome</keyword>
<evidence type="ECO:0000256" key="1">
    <source>
        <dbReference type="ARBA" id="ARBA00001933"/>
    </source>
</evidence>
<comment type="cofactor">
    <cofactor evidence="1">
        <name>pyridoxal 5'-phosphate</name>
        <dbReference type="ChEBI" id="CHEBI:597326"/>
    </cofactor>
</comment>
<dbReference type="InterPro" id="IPR036633">
    <property type="entry name" value="Prn/Lys/Arg_de-COase_C_sf"/>
</dbReference>
<reference evidence="7 8" key="1">
    <citation type="journal article" date="2023" name="Nat. Commun.">
        <title>Origin of minicircular mitochondrial genomes in red algae.</title>
        <authorList>
            <person name="Lee Y."/>
            <person name="Cho C.H."/>
            <person name="Lee Y.M."/>
            <person name="Park S.I."/>
            <person name="Yang J.H."/>
            <person name="West J.A."/>
            <person name="Bhattacharya D."/>
            <person name="Yoon H.S."/>
        </authorList>
    </citation>
    <scope>NUCLEOTIDE SEQUENCE [LARGE SCALE GENOMIC DNA]</scope>
    <source>
        <strain evidence="7 8">CCMP1338</strain>
        <tissue evidence="7">Whole cell</tissue>
    </source>
</reference>
<dbReference type="Proteomes" id="UP001157974">
    <property type="component" value="Unassembled WGS sequence"/>
</dbReference>
<dbReference type="PANTHER" id="PTHR43277">
    <property type="entry name" value="ARGININE DECARBOXYLASE"/>
    <property type="match status" value="1"/>
</dbReference>
<dbReference type="AlphaFoldDB" id="A0AAV8UI74"/>
<dbReference type="InterPro" id="IPR008286">
    <property type="entry name" value="Prn/Lys/Arg_de-COase_C"/>
</dbReference>
<dbReference type="Pfam" id="PF01276">
    <property type="entry name" value="OKR_DC_1"/>
    <property type="match status" value="1"/>
</dbReference>
<dbReference type="InterPro" id="IPR015421">
    <property type="entry name" value="PyrdxlP-dep_Trfase_major"/>
</dbReference>
<protein>
    <recommendedName>
        <fullName evidence="6">Orn/Lys/Arg decarboxylases family 1 pyridoxal-P attachment site domain-containing protein</fullName>
    </recommendedName>
</protein>
<dbReference type="SUPFAM" id="SSF53383">
    <property type="entry name" value="PLP-dependent transferases"/>
    <property type="match status" value="1"/>
</dbReference>
<accession>A0AAV8UI74</accession>
<keyword evidence="3" id="KW-0210">Decarboxylase</keyword>
<dbReference type="PANTHER" id="PTHR43277:SF4">
    <property type="entry name" value="ARGININE DECARBOXYLASE"/>
    <property type="match status" value="1"/>
</dbReference>
<dbReference type="PROSITE" id="PS00703">
    <property type="entry name" value="OKR_DC_1"/>
    <property type="match status" value="1"/>
</dbReference>
<evidence type="ECO:0000256" key="2">
    <source>
        <dbReference type="ARBA" id="ARBA00010671"/>
    </source>
</evidence>
<dbReference type="InterPro" id="IPR000310">
    <property type="entry name" value="Orn/Lys/Arg_deCO2ase_major_dom"/>
</dbReference>
<evidence type="ECO:0000256" key="5">
    <source>
        <dbReference type="ARBA" id="ARBA00023239"/>
    </source>
</evidence>